<accession>A0A9N9MTL8</accession>
<dbReference type="GO" id="GO:0005643">
    <property type="term" value="C:nuclear pore"/>
    <property type="evidence" value="ECO:0007669"/>
    <property type="project" value="UniProtKB-SubCell"/>
</dbReference>
<proteinExistence type="inferred from homology"/>
<dbReference type="Proteomes" id="UP001152799">
    <property type="component" value="Chromosome 5"/>
</dbReference>
<dbReference type="GO" id="GO:0016973">
    <property type="term" value="P:poly(A)+ mRNA export from nucleus"/>
    <property type="evidence" value="ECO:0007669"/>
    <property type="project" value="TreeGrafter"/>
</dbReference>
<keyword evidence="3 5" id="KW-0906">Nuclear pore complex</keyword>
<keyword evidence="5" id="KW-0813">Transport</keyword>
<evidence type="ECO:0000256" key="1">
    <source>
        <dbReference type="ARBA" id="ARBA00004567"/>
    </source>
</evidence>
<dbReference type="PANTHER" id="PTHR11225:SF4">
    <property type="entry name" value="NUCLEAR PORE COMPLEX PROTEIN NUP93"/>
    <property type="match status" value="1"/>
</dbReference>
<keyword evidence="7" id="KW-1185">Reference proteome</keyword>
<keyword evidence="5" id="KW-0472">Membrane</keyword>
<dbReference type="Pfam" id="PF04097">
    <property type="entry name" value="Nic96"/>
    <property type="match status" value="1"/>
</dbReference>
<evidence type="ECO:0000313" key="7">
    <source>
        <dbReference type="Proteomes" id="UP001152799"/>
    </source>
</evidence>
<evidence type="ECO:0000256" key="3">
    <source>
        <dbReference type="ARBA" id="ARBA00023132"/>
    </source>
</evidence>
<evidence type="ECO:0000256" key="4">
    <source>
        <dbReference type="ARBA" id="ARBA00023242"/>
    </source>
</evidence>
<gene>
    <name evidence="6" type="ORF">CEUTPL_LOCUS9359</name>
</gene>
<dbReference type="EMBL" id="OU892281">
    <property type="protein sequence ID" value="CAG9768838.1"/>
    <property type="molecule type" value="Genomic_DNA"/>
</dbReference>
<dbReference type="PANTHER" id="PTHR11225">
    <property type="entry name" value="NUCLEAR PORE COMPLEX PROTEIN NUP93 NUCLEOPORIN NUP93 DEAD EYE PROTEIN"/>
    <property type="match status" value="1"/>
</dbReference>
<dbReference type="AlphaFoldDB" id="A0A9N9MTL8"/>
<protein>
    <recommendedName>
        <fullName evidence="5">Nuclear pore protein</fullName>
    </recommendedName>
</protein>
<evidence type="ECO:0000256" key="2">
    <source>
        <dbReference type="ARBA" id="ARBA00010186"/>
    </source>
</evidence>
<dbReference type="InterPro" id="IPR007231">
    <property type="entry name" value="Nucleoporin_int_Nup93/Nic96"/>
</dbReference>
<sequence>MSDFADLLQEAERLTKDLEGLSTEDLPKVDRSLKQVLEASNDLYARVAQGGSKDIEANLLLGSKGVDLPKIVKKLESLSTQRTFETIEPVDDLDLPNILENQIQNKVLETFDTAFNETLATNYDTAWAHQQSQWKQEKMKIISALSGNSGLAVKFGKSQTVFIKNRPAPLAQMPPNEKIYACKVIEYNTSLVRGLSSKTNLINVFENVAAEFKDSKVKDMWDIIKYMVQLSPFPQSDDPIKARNSPLIIHDLVCQGKKYLQDRYKLFMNNIVNENLAQANRGGVPGTYPLVRSFLGLRFSGEYSGLNDGLIDERPLWPMVYYCLRSGDFAAAIYCLKKSGLSQFEEIIRLLEMKLKCPSSCEIPKLEDNIRLSYRTDIRSTTDPFKRIVWCVLGCCNVTDEHSEVARTADDYLWLKLSLVRVDRDDSIRYNDLQQVILEEYGESHYDAFNQPHLYFQMLALTGQFEAAIEFLARIERFKVHAVHMAIALNELYLIAGPEDTRAPLVSIDPADPKPSRRLNLARLIMIYVRSFEFKCQNEALHYYFFLRNYTDFQGENVFKVCVADLAMETKEYEKILGKVQPDGRRSEGLIDQFANSDITAASIAEIIGKSLSKKGLLEESIDIFDIANDQEEILSFMCTLMSQVVQLKSKPDSLRSSLHQKAIVFAERFSSTGYRCPAALVSSFLKLKDLITFFDLYFLKEYLRALVVLKDLQLIPFREEEVSDRIKGFKALTAEVSKVIPDVLLATMNIYFVEYQRIRAKYEGARYINESSIETDLSKLRQQAKTLTNFAGMLPYRLPGDTNAKLVQMEILMH</sequence>
<keyword evidence="5" id="KW-0509">mRNA transport</keyword>
<reference evidence="6" key="1">
    <citation type="submission" date="2022-01" db="EMBL/GenBank/DDBJ databases">
        <authorList>
            <person name="King R."/>
        </authorList>
    </citation>
    <scope>NUCLEOTIDE SEQUENCE</scope>
</reference>
<comment type="subcellular location">
    <subcellularLocation>
        <location evidence="1 5">Nucleus</location>
        <location evidence="1 5">Nuclear pore complex</location>
    </subcellularLocation>
</comment>
<dbReference type="GO" id="GO:0017056">
    <property type="term" value="F:structural constituent of nuclear pore"/>
    <property type="evidence" value="ECO:0007669"/>
    <property type="project" value="InterPro"/>
</dbReference>
<name>A0A9N9MTL8_9CUCU</name>
<keyword evidence="4 5" id="KW-0539">Nucleus</keyword>
<comment type="similarity">
    <text evidence="2 5">Belongs to the nucleoporin interacting component (NIC) family.</text>
</comment>
<dbReference type="GO" id="GO:0006606">
    <property type="term" value="P:protein import into nucleus"/>
    <property type="evidence" value="ECO:0007669"/>
    <property type="project" value="TreeGrafter"/>
</dbReference>
<evidence type="ECO:0000256" key="5">
    <source>
        <dbReference type="RuleBase" id="RU364035"/>
    </source>
</evidence>
<organism evidence="6 7">
    <name type="scientific">Ceutorhynchus assimilis</name>
    <name type="common">cabbage seed weevil</name>
    <dbReference type="NCBI Taxonomy" id="467358"/>
    <lineage>
        <taxon>Eukaryota</taxon>
        <taxon>Metazoa</taxon>
        <taxon>Ecdysozoa</taxon>
        <taxon>Arthropoda</taxon>
        <taxon>Hexapoda</taxon>
        <taxon>Insecta</taxon>
        <taxon>Pterygota</taxon>
        <taxon>Neoptera</taxon>
        <taxon>Endopterygota</taxon>
        <taxon>Coleoptera</taxon>
        <taxon>Polyphaga</taxon>
        <taxon>Cucujiformia</taxon>
        <taxon>Curculionidae</taxon>
        <taxon>Ceutorhynchinae</taxon>
        <taxon>Ceutorhynchus</taxon>
    </lineage>
</organism>
<keyword evidence="5" id="KW-0653">Protein transport</keyword>
<dbReference type="OrthoDB" id="1918363at2759"/>
<evidence type="ECO:0000313" key="6">
    <source>
        <dbReference type="EMBL" id="CAG9768838.1"/>
    </source>
</evidence>
<keyword evidence="5" id="KW-0811">Translocation</keyword>